<keyword evidence="1" id="KW-0812">Transmembrane</keyword>
<protein>
    <submittedName>
        <fullName evidence="2">Uncharacterized protein</fullName>
    </submittedName>
</protein>
<evidence type="ECO:0000256" key="1">
    <source>
        <dbReference type="SAM" id="Phobius"/>
    </source>
</evidence>
<comment type="caution">
    <text evidence="2">The sequence shown here is derived from an EMBL/GenBank/DDBJ whole genome shotgun (WGS) entry which is preliminary data.</text>
</comment>
<sequence length="80" mass="9982">MKQDKTTWLKGALPWNWFKKDPIPTYNWTHKDIREWERKYKIRSWVVSFYTLIFLALNCWLEYGMINAIKDDINWYNYGQ</sequence>
<organism evidence="2 3">
    <name type="scientific">Spiroplasma poulsonii</name>
    <dbReference type="NCBI Taxonomy" id="2138"/>
    <lineage>
        <taxon>Bacteria</taxon>
        <taxon>Bacillati</taxon>
        <taxon>Mycoplasmatota</taxon>
        <taxon>Mollicutes</taxon>
        <taxon>Entomoplasmatales</taxon>
        <taxon>Spiroplasmataceae</taxon>
        <taxon>Spiroplasma</taxon>
    </lineage>
</organism>
<gene>
    <name evidence="2" type="ORF">SMSRO_SF012810</name>
</gene>
<name>A0A2P6FDB5_9MOLU</name>
<evidence type="ECO:0000313" key="2">
    <source>
        <dbReference type="EMBL" id="PQM31448.1"/>
    </source>
</evidence>
<dbReference type="Proteomes" id="UP000031565">
    <property type="component" value="Unassembled WGS sequence"/>
</dbReference>
<dbReference type="EMBL" id="JTLV02000001">
    <property type="protein sequence ID" value="PQM31448.1"/>
    <property type="molecule type" value="Genomic_DNA"/>
</dbReference>
<reference evidence="2 3" key="1">
    <citation type="journal article" date="2015" name="MBio">
        <title>Genome sequence of the Drosophila melanogaster male-killing Spiroplasma strain MSRO endosymbiont.</title>
        <authorList>
            <person name="Paredes J.C."/>
            <person name="Herren J.K."/>
            <person name="Schupfer F."/>
            <person name="Marin R."/>
            <person name="Claverol S."/>
            <person name="Kuo C.H."/>
            <person name="Lemaitre B."/>
            <person name="Beven L."/>
        </authorList>
    </citation>
    <scope>NUCLEOTIDE SEQUENCE [LARGE SCALE GENOMIC DNA]</scope>
    <source>
        <strain evidence="2 3">MSRO</strain>
    </source>
</reference>
<accession>A0A2P6FDB5</accession>
<evidence type="ECO:0000313" key="3">
    <source>
        <dbReference type="Proteomes" id="UP000031565"/>
    </source>
</evidence>
<keyword evidence="3" id="KW-1185">Reference proteome</keyword>
<keyword evidence="1" id="KW-0472">Membrane</keyword>
<keyword evidence="1" id="KW-1133">Transmembrane helix</keyword>
<dbReference type="AlphaFoldDB" id="A0A2P6FDB5"/>
<dbReference type="RefSeq" id="WP_040093584.1">
    <property type="nucleotide sequence ID" value="NZ_CM020866.1"/>
</dbReference>
<feature type="transmembrane region" description="Helical" evidence="1">
    <location>
        <begin position="44"/>
        <end position="66"/>
    </location>
</feature>
<proteinExistence type="predicted"/>